<keyword evidence="2" id="KW-1185">Reference proteome</keyword>
<sequence length="244" mass="25424">MLVSERSVAVTARELTDGTITARELVAAGAWQDRDDVRAAARAADERRAAGSPLPLLGLPVALDASVRDASSARAAGAVVLGTVRDAIKALDMGAYAVLGRPDGTTPSWRPAGARIAVLTRHVADLPLLGPLLGVTTPPADHLDDLHHLHHLRIGAQGDDPEVAEAATRLSLAGLRVVDVDRRLTSRLARLRGADPLAGADVLITAAAWPVPLSHAAVTAAGRTFAAPRPTEHVALHLARELAR</sequence>
<organism evidence="1 2">
    <name type="scientific">Labedaea rhizosphaerae</name>
    <dbReference type="NCBI Taxonomy" id="598644"/>
    <lineage>
        <taxon>Bacteria</taxon>
        <taxon>Bacillati</taxon>
        <taxon>Actinomycetota</taxon>
        <taxon>Actinomycetes</taxon>
        <taxon>Pseudonocardiales</taxon>
        <taxon>Pseudonocardiaceae</taxon>
        <taxon>Labedaea</taxon>
    </lineage>
</organism>
<protein>
    <submittedName>
        <fullName evidence="1">Uncharacterized protein</fullName>
    </submittedName>
</protein>
<name>A0A4R6SK78_LABRH</name>
<reference evidence="1 2" key="1">
    <citation type="submission" date="2019-03" db="EMBL/GenBank/DDBJ databases">
        <title>Genomic Encyclopedia of Type Strains, Phase IV (KMG-IV): sequencing the most valuable type-strain genomes for metagenomic binning, comparative biology and taxonomic classification.</title>
        <authorList>
            <person name="Goeker M."/>
        </authorList>
    </citation>
    <scope>NUCLEOTIDE SEQUENCE [LARGE SCALE GENOMIC DNA]</scope>
    <source>
        <strain evidence="1 2">DSM 45361</strain>
    </source>
</reference>
<proteinExistence type="predicted"/>
<dbReference type="AlphaFoldDB" id="A0A4R6SK78"/>
<dbReference type="EMBL" id="SNXZ01000001">
    <property type="protein sequence ID" value="TDQ04479.1"/>
    <property type="molecule type" value="Genomic_DNA"/>
</dbReference>
<comment type="caution">
    <text evidence="1">The sequence shown here is derived from an EMBL/GenBank/DDBJ whole genome shotgun (WGS) entry which is preliminary data.</text>
</comment>
<dbReference type="InterPro" id="IPR036928">
    <property type="entry name" value="AS_sf"/>
</dbReference>
<evidence type="ECO:0000313" key="1">
    <source>
        <dbReference type="EMBL" id="TDQ04479.1"/>
    </source>
</evidence>
<gene>
    <name evidence="1" type="ORF">EV186_101431</name>
</gene>
<evidence type="ECO:0000313" key="2">
    <source>
        <dbReference type="Proteomes" id="UP000295444"/>
    </source>
</evidence>
<dbReference type="Proteomes" id="UP000295444">
    <property type="component" value="Unassembled WGS sequence"/>
</dbReference>
<dbReference type="SUPFAM" id="SSF75304">
    <property type="entry name" value="Amidase signature (AS) enzymes"/>
    <property type="match status" value="1"/>
</dbReference>
<accession>A0A4R6SK78</accession>